<organism evidence="2 4">
    <name type="scientific">Venturia inaequalis</name>
    <name type="common">Apple scab fungus</name>
    <dbReference type="NCBI Taxonomy" id="5025"/>
    <lineage>
        <taxon>Eukaryota</taxon>
        <taxon>Fungi</taxon>
        <taxon>Dikarya</taxon>
        <taxon>Ascomycota</taxon>
        <taxon>Pezizomycotina</taxon>
        <taxon>Dothideomycetes</taxon>
        <taxon>Pleosporomycetidae</taxon>
        <taxon>Venturiales</taxon>
        <taxon>Venturiaceae</taxon>
        <taxon>Venturia</taxon>
    </lineage>
</organism>
<evidence type="ECO:0000256" key="1">
    <source>
        <dbReference type="SAM" id="Coils"/>
    </source>
</evidence>
<evidence type="ECO:0000313" key="3">
    <source>
        <dbReference type="EMBL" id="KAE9991450.1"/>
    </source>
</evidence>
<protein>
    <submittedName>
        <fullName evidence="2">Uncharacterized protein</fullName>
    </submittedName>
</protein>
<dbReference type="Proteomes" id="UP000490939">
    <property type="component" value="Unassembled WGS sequence"/>
</dbReference>
<evidence type="ECO:0000313" key="2">
    <source>
        <dbReference type="EMBL" id="KAE9977917.1"/>
    </source>
</evidence>
<comment type="caution">
    <text evidence="2">The sequence shown here is derived from an EMBL/GenBank/DDBJ whole genome shotgun (WGS) entry which is preliminary data.</text>
</comment>
<accession>A0A8H3UYS4</accession>
<keyword evidence="5" id="KW-1185">Reference proteome</keyword>
<reference evidence="2 4" key="1">
    <citation type="submission" date="2018-12" db="EMBL/GenBank/DDBJ databases">
        <title>Venturia inaequalis Genome Resource.</title>
        <authorList>
            <person name="Lichtner F.J."/>
        </authorList>
    </citation>
    <scope>NUCLEOTIDE SEQUENCE [LARGE SCALE GENOMIC DNA]</scope>
    <source>
        <strain evidence="2 4">120213</strain>
        <strain evidence="3 5">DMI_063113</strain>
    </source>
</reference>
<dbReference type="Proteomes" id="UP000447873">
    <property type="component" value="Unassembled WGS sequence"/>
</dbReference>
<evidence type="ECO:0000313" key="4">
    <source>
        <dbReference type="Proteomes" id="UP000447873"/>
    </source>
</evidence>
<dbReference type="AlphaFoldDB" id="A0A8H3UYS4"/>
<gene>
    <name evidence="3" type="ORF">EG327_011679</name>
    <name evidence="2" type="ORF">EG328_001790</name>
</gene>
<keyword evidence="1" id="KW-0175">Coiled coil</keyword>
<feature type="coiled-coil region" evidence="1">
    <location>
        <begin position="2"/>
        <end position="29"/>
    </location>
</feature>
<sequence length="245" mass="27817">MSVNEQTEYQKLISEHRELEKENLALRCNNMVMREVNQALTKFHIDSSENMIERQKHAMEFFKFLVSNDEWYSSLNENDVWENPHHDRETAEMIRLEIKEIEAMTRYMDAQSLRLLTEAWELNMAMIQALRSAQSTLDEHQVDNHDIAELLEEANLKFGPDSQSGQNIAASIAGLEASFNFNAEGAGLDSCVVCEIDAAADGEHEISGIVESAGGETEELPGYEERPPVYEHVYEEQAISVSCTV</sequence>
<dbReference type="EMBL" id="WNWS01000145">
    <property type="protein sequence ID" value="KAE9977917.1"/>
    <property type="molecule type" value="Genomic_DNA"/>
</dbReference>
<proteinExistence type="predicted"/>
<evidence type="ECO:0000313" key="5">
    <source>
        <dbReference type="Proteomes" id="UP000490939"/>
    </source>
</evidence>
<name>A0A8H3UYS4_VENIN</name>
<dbReference type="EMBL" id="WNWR01000095">
    <property type="protein sequence ID" value="KAE9991450.1"/>
    <property type="molecule type" value="Genomic_DNA"/>
</dbReference>